<keyword evidence="2" id="KW-1185">Reference proteome</keyword>
<dbReference type="RefSeq" id="WP_272737407.1">
    <property type="nucleotide sequence ID" value="NZ_CP116942.1"/>
</dbReference>
<evidence type="ECO:0000313" key="2">
    <source>
        <dbReference type="Proteomes" id="UP001216390"/>
    </source>
</evidence>
<protein>
    <submittedName>
        <fullName evidence="1">Uncharacterized protein</fullName>
    </submittedName>
</protein>
<sequence>MFVVKAFLKTTQTPDHTHHHAYEAEHYTVGQKGDSAWLRFAPPRGSGDGEVTLWVGPRAVNGRLIVENRHGKTVENLRAMESGFAGL</sequence>
<dbReference type="KEGG" id="ima:PO878_04020"/>
<evidence type="ECO:0000313" key="1">
    <source>
        <dbReference type="EMBL" id="WCO67889.1"/>
    </source>
</evidence>
<accession>A0AAE9YBC2</accession>
<reference evidence="1" key="1">
    <citation type="submission" date="2023-01" db="EMBL/GenBank/DDBJ databases">
        <title>The diversity of Class Acidimicrobiia in South China Sea sediment environments and the proposal of Iamia marina sp. nov., a novel species of the genus Iamia.</title>
        <authorList>
            <person name="He Y."/>
            <person name="Tian X."/>
        </authorList>
    </citation>
    <scope>NUCLEOTIDE SEQUENCE</scope>
    <source>
        <strain evidence="1">DSM 19957</strain>
    </source>
</reference>
<gene>
    <name evidence="1" type="ORF">PO878_04020</name>
</gene>
<organism evidence="1 2">
    <name type="scientific">Iamia majanohamensis</name>
    <dbReference type="NCBI Taxonomy" id="467976"/>
    <lineage>
        <taxon>Bacteria</taxon>
        <taxon>Bacillati</taxon>
        <taxon>Actinomycetota</taxon>
        <taxon>Acidimicrobiia</taxon>
        <taxon>Acidimicrobiales</taxon>
        <taxon>Iamiaceae</taxon>
        <taxon>Iamia</taxon>
    </lineage>
</organism>
<dbReference type="Proteomes" id="UP001216390">
    <property type="component" value="Chromosome"/>
</dbReference>
<dbReference type="EMBL" id="CP116942">
    <property type="protein sequence ID" value="WCO67889.1"/>
    <property type="molecule type" value="Genomic_DNA"/>
</dbReference>
<dbReference type="AlphaFoldDB" id="A0AAE9YBC2"/>
<proteinExistence type="predicted"/>
<name>A0AAE9YBC2_9ACTN</name>